<sequence length="197" mass="21945">MQKRGQSDEIIASLDIDFFENRLCTYFQGEEKSIKLSVALGIIQDLSEIFAKIQSSTIHSETEKLPPLKDQPTNALDATSDAKLDGNEMIKFYSLTGRVVLSTSQRESSTPIELIQNCAHLFNQEFAKNVCPLLSLDLNLNDLLNGIRNLYLGRCILGLGKSIAIQSRTQLGLQRDFVRIVNLIKVPGSASYSRPLQ</sequence>
<evidence type="ECO:0000313" key="1">
    <source>
        <dbReference type="EMBL" id="KIA77162.1"/>
    </source>
</evidence>
<dbReference type="PATRIC" id="fig|83552.4.peg.1666"/>
<dbReference type="AlphaFoldDB" id="A0A0C1E7J6"/>
<evidence type="ECO:0000313" key="2">
    <source>
        <dbReference type="Proteomes" id="UP000031307"/>
    </source>
</evidence>
<dbReference type="Proteomes" id="UP000031307">
    <property type="component" value="Unassembled WGS sequence"/>
</dbReference>
<reference evidence="1 2" key="1">
    <citation type="journal article" date="2014" name="Mol. Biol. Evol.">
        <title>Massive expansion of Ubiquitination-related gene families within the Chlamydiae.</title>
        <authorList>
            <person name="Domman D."/>
            <person name="Collingro A."/>
            <person name="Lagkouvardos I."/>
            <person name="Gehre L."/>
            <person name="Weinmaier T."/>
            <person name="Rattei T."/>
            <person name="Subtil A."/>
            <person name="Horn M."/>
        </authorList>
    </citation>
    <scope>NUCLEOTIDE SEQUENCE [LARGE SCALE GENOMIC DNA]</scope>
    <source>
        <strain evidence="1 2">OEW1</strain>
    </source>
</reference>
<proteinExistence type="predicted"/>
<dbReference type="EMBL" id="JSAM01000089">
    <property type="protein sequence ID" value="KIA77162.1"/>
    <property type="molecule type" value="Genomic_DNA"/>
</dbReference>
<dbReference type="RefSeq" id="WP_013925393.1">
    <property type="nucleotide sequence ID" value="NZ_JSAM01000089.1"/>
</dbReference>
<comment type="caution">
    <text evidence="1">The sequence shown here is derived from an EMBL/GenBank/DDBJ whole genome shotgun (WGS) entry which is preliminary data.</text>
</comment>
<organism evidence="1 2">
    <name type="scientific">Parachlamydia acanthamoebae</name>
    <dbReference type="NCBI Taxonomy" id="83552"/>
    <lineage>
        <taxon>Bacteria</taxon>
        <taxon>Pseudomonadati</taxon>
        <taxon>Chlamydiota</taxon>
        <taxon>Chlamydiia</taxon>
        <taxon>Parachlamydiales</taxon>
        <taxon>Parachlamydiaceae</taxon>
        <taxon>Parachlamydia</taxon>
    </lineage>
</organism>
<gene>
    <name evidence="1" type="ORF">DB43_GT00030</name>
</gene>
<protein>
    <submittedName>
        <fullName evidence="1">Uncharacterized protein</fullName>
    </submittedName>
</protein>
<name>A0A0C1E7J6_9BACT</name>
<accession>A0A0C1E7J6</accession>